<dbReference type="PRINTS" id="PR01680">
    <property type="entry name" value="TNFACTORR6"/>
</dbReference>
<keyword evidence="2" id="KW-1133">Transmembrane helix</keyword>
<dbReference type="InterPro" id="IPR008063">
    <property type="entry name" value="Fas_rcpt"/>
</dbReference>
<evidence type="ECO:0000313" key="5">
    <source>
        <dbReference type="Proteomes" id="UP000265140"/>
    </source>
</evidence>
<reference evidence="4" key="3">
    <citation type="submission" date="2025-09" db="UniProtKB">
        <authorList>
            <consortium name="Ensembl"/>
        </authorList>
    </citation>
    <scope>IDENTIFICATION</scope>
</reference>
<dbReference type="SMART" id="SM00208">
    <property type="entry name" value="TNFR"/>
    <property type="match status" value="3"/>
</dbReference>
<protein>
    <recommendedName>
        <fullName evidence="3">TNFR-Cys domain-containing protein</fullName>
    </recommendedName>
</protein>
<proteinExistence type="predicted"/>
<organism evidence="4 5">
    <name type="scientific">Esox lucius</name>
    <name type="common">Northern pike</name>
    <dbReference type="NCBI Taxonomy" id="8010"/>
    <lineage>
        <taxon>Eukaryota</taxon>
        <taxon>Metazoa</taxon>
        <taxon>Chordata</taxon>
        <taxon>Craniata</taxon>
        <taxon>Vertebrata</taxon>
        <taxon>Euteleostomi</taxon>
        <taxon>Actinopterygii</taxon>
        <taxon>Neopterygii</taxon>
        <taxon>Teleostei</taxon>
        <taxon>Protacanthopterygii</taxon>
        <taxon>Esociformes</taxon>
        <taxon>Esocidae</taxon>
        <taxon>Esox</taxon>
    </lineage>
</organism>
<dbReference type="Proteomes" id="UP000265140">
    <property type="component" value="Chromosome 20"/>
</dbReference>
<dbReference type="PANTHER" id="PTHR46875">
    <property type="entry name" value="TUMOR NECROSIS FACTOR RECEPTOR SUPERFAMILY MEMBER 5"/>
    <property type="match status" value="1"/>
</dbReference>
<reference evidence="4" key="2">
    <citation type="submission" date="2025-08" db="UniProtKB">
        <authorList>
            <consortium name="Ensembl"/>
        </authorList>
    </citation>
    <scope>IDENTIFICATION</scope>
</reference>
<dbReference type="InterPro" id="IPR052135">
    <property type="entry name" value="TNFRSF5"/>
</dbReference>
<feature type="transmembrane region" description="Helical" evidence="2">
    <location>
        <begin position="175"/>
        <end position="198"/>
    </location>
</feature>
<dbReference type="Ensembl" id="ENSELUT00000098469.1">
    <property type="protein sequence ID" value="ENSELUP00000092233.1"/>
    <property type="gene ID" value="ENSELUG00000017977.3"/>
</dbReference>
<keyword evidence="2" id="KW-0472">Membrane</keyword>
<dbReference type="GO" id="GO:0002768">
    <property type="term" value="P:immune response-regulating cell surface receptor signaling pathway"/>
    <property type="evidence" value="ECO:0007669"/>
    <property type="project" value="TreeGrafter"/>
</dbReference>
<dbReference type="Gene3D" id="2.10.50.10">
    <property type="entry name" value="Tumor Necrosis Factor Receptor, subunit A, domain 2"/>
    <property type="match status" value="3"/>
</dbReference>
<reference evidence="4 5" key="1">
    <citation type="submission" date="2020-02" db="EMBL/GenBank/DDBJ databases">
        <title>Esox lucius (northern pike) genome, fEsoLuc1, primary haplotype.</title>
        <authorList>
            <person name="Myers G."/>
            <person name="Karagic N."/>
            <person name="Meyer A."/>
            <person name="Pippel M."/>
            <person name="Reichard M."/>
            <person name="Winkler S."/>
            <person name="Tracey A."/>
            <person name="Sims Y."/>
            <person name="Howe K."/>
            <person name="Rhie A."/>
            <person name="Formenti G."/>
            <person name="Durbin R."/>
            <person name="Fedrigo O."/>
            <person name="Jarvis E.D."/>
        </authorList>
    </citation>
    <scope>NUCLEOTIDE SEQUENCE [LARGE SCALE GENOMIC DNA]</scope>
</reference>
<keyword evidence="5" id="KW-1185">Reference proteome</keyword>
<dbReference type="GO" id="GO:0006915">
    <property type="term" value="P:apoptotic process"/>
    <property type="evidence" value="ECO:0007669"/>
    <property type="project" value="InterPro"/>
</dbReference>
<accession>A0AAY5KST5</accession>
<evidence type="ECO:0000256" key="2">
    <source>
        <dbReference type="SAM" id="Phobius"/>
    </source>
</evidence>
<dbReference type="InterPro" id="IPR001368">
    <property type="entry name" value="TNFR/NGFR_Cys_rich_reg"/>
</dbReference>
<comment type="caution">
    <text evidence="1">Lacks conserved residue(s) required for the propagation of feature annotation.</text>
</comment>
<keyword evidence="1" id="KW-1015">Disulfide bond</keyword>
<sequence length="382" mass="42413">MTGLKCHSNNSSKEEGKCKCCPKGQYVQTECDSSRETTCAKCPHDTYAAGLNYMNQCLPCRFCNGANNQRVLTECKASSDRQCECVTGFYCADQGCDHCLQVDTCPLGYGVLNRATRWNNTVCVPCQNGTYSNVTDALTPCQPHTRCEALRREVKVAGTDKADAVCGDFLSECPWILPASLWAGLAVSLLIFILISYWRAKRPSYSPANSSDKCIPVKPAFPPFPLAELNFPTECYSQYHERQDEKGPEPHFLNTGESPSVREVKLLCTASGGYLNRRYSVDSVSIGLIYWAKGEHELYRCQNNCTPYILSVVSVSNLIISKVSTSLGIFAILINNPFKSVPDKSTTQNPYFPLINIISRLLHSMSIIQWISEGSHEKCLLL</sequence>
<dbReference type="GO" id="GO:0006955">
    <property type="term" value="P:immune response"/>
    <property type="evidence" value="ECO:0007669"/>
    <property type="project" value="InterPro"/>
</dbReference>
<evidence type="ECO:0000313" key="4">
    <source>
        <dbReference type="Ensembl" id="ENSELUP00000092233.1"/>
    </source>
</evidence>
<dbReference type="GO" id="GO:0009897">
    <property type="term" value="C:external side of plasma membrane"/>
    <property type="evidence" value="ECO:0007669"/>
    <property type="project" value="TreeGrafter"/>
</dbReference>
<name>A0AAY5KST5_ESOLU</name>
<dbReference type="AlphaFoldDB" id="A0AAY5KST5"/>
<evidence type="ECO:0000256" key="1">
    <source>
        <dbReference type="PROSITE-ProRule" id="PRU00206"/>
    </source>
</evidence>
<feature type="domain" description="TNFR-Cys" evidence="3">
    <location>
        <begin position="41"/>
        <end position="83"/>
    </location>
</feature>
<dbReference type="GO" id="GO:0004888">
    <property type="term" value="F:transmembrane signaling receptor activity"/>
    <property type="evidence" value="ECO:0007669"/>
    <property type="project" value="InterPro"/>
</dbReference>
<dbReference type="PROSITE" id="PS50050">
    <property type="entry name" value="TNFR_NGFR_2"/>
    <property type="match status" value="1"/>
</dbReference>
<dbReference type="GeneTree" id="ENSGT00950000183126"/>
<dbReference type="SUPFAM" id="SSF57586">
    <property type="entry name" value="TNF receptor-like"/>
    <property type="match status" value="2"/>
</dbReference>
<keyword evidence="2" id="KW-0812">Transmembrane</keyword>
<evidence type="ECO:0000259" key="3">
    <source>
        <dbReference type="PROSITE" id="PS50050"/>
    </source>
</evidence>
<dbReference type="GO" id="GO:0035631">
    <property type="term" value="C:CD40 receptor complex"/>
    <property type="evidence" value="ECO:0007669"/>
    <property type="project" value="TreeGrafter"/>
</dbReference>
<feature type="disulfide bond" evidence="1">
    <location>
        <begin position="42"/>
        <end position="57"/>
    </location>
</feature>
<feature type="repeat" description="TNFR-Cys" evidence="1">
    <location>
        <begin position="41"/>
        <end position="83"/>
    </location>
</feature>
<dbReference type="Pfam" id="PF00020">
    <property type="entry name" value="TNFR_c6"/>
    <property type="match status" value="2"/>
</dbReference>
<dbReference type="PANTHER" id="PTHR46875:SF2">
    <property type="entry name" value="TUMOR NECROSIS FACTOR RECEPTOR SUPERFAMILY MEMBER 5-LIKE ISOFORM X1"/>
    <property type="match status" value="1"/>
</dbReference>